<evidence type="ECO:0000256" key="1">
    <source>
        <dbReference type="ARBA" id="ARBA00022801"/>
    </source>
</evidence>
<sequence length="392" mass="44897">MKFQTLCLALASANTALAKASPANATLANNLLGNLADSWIRNNDETQRPYWYGRAVVFEGYEAAIELGKNETLVDWYRDQIDLVAAPNGTIYNFDLTKHSLDNYRIGLNLLWWYRRTGEEKYKKAADFIRDRINQQPRTPTGGFWHRSPTYPDQMWLDGIFMTDSFYAVWTSEFDAKNNTAWDDIVLQWDKIQEVTINKETGLPVHGFDESKTAVWADPKTGASPLVWSRAVGWYFWSLIEVLDVFPKSHPGYARLRTYYKDLASALLRAQGDESQLWEIVMNKEYEGAEGNYVESSASAMFTYGWLAGLRRGLLDEKTYAKPAEQAYKRLYTDFVTKNNDGTINWEGTVDVGSLNSDASFEYYTGVEVVPNDTRGVGPYMMAVYEWELRNK</sequence>
<dbReference type="GO" id="GO:0016798">
    <property type="term" value="F:hydrolase activity, acting on glycosyl bonds"/>
    <property type="evidence" value="ECO:0007669"/>
    <property type="project" value="UniProtKB-KW"/>
</dbReference>
<dbReference type="InterPro" id="IPR012341">
    <property type="entry name" value="6hp_glycosidase-like_sf"/>
</dbReference>
<dbReference type="PANTHER" id="PTHR33886:SF9">
    <property type="entry name" value="UNSATURATED RHAMNOGALACTURONAN HYDROLASE (EUROFUNG)"/>
    <property type="match status" value="1"/>
</dbReference>
<dbReference type="InterPro" id="IPR008928">
    <property type="entry name" value="6-hairpin_glycosidase_sf"/>
</dbReference>
<keyword evidence="4" id="KW-1185">Reference proteome</keyword>
<evidence type="ECO:0000256" key="2">
    <source>
        <dbReference type="SAM" id="SignalP"/>
    </source>
</evidence>
<dbReference type="PANTHER" id="PTHR33886">
    <property type="entry name" value="UNSATURATED RHAMNOGALACTURONAN HYDROLASE (EUROFUNG)"/>
    <property type="match status" value="1"/>
</dbReference>
<evidence type="ECO:0000313" key="3">
    <source>
        <dbReference type="EMBL" id="KAH7236427.1"/>
    </source>
</evidence>
<protein>
    <submittedName>
        <fullName evidence="3">Six-hairpin glycosidase-like protein</fullName>
    </submittedName>
</protein>
<organism evidence="3 4">
    <name type="scientific">Fusarium tricinctum</name>
    <dbReference type="NCBI Taxonomy" id="61284"/>
    <lineage>
        <taxon>Eukaryota</taxon>
        <taxon>Fungi</taxon>
        <taxon>Dikarya</taxon>
        <taxon>Ascomycota</taxon>
        <taxon>Pezizomycotina</taxon>
        <taxon>Sordariomycetes</taxon>
        <taxon>Hypocreomycetidae</taxon>
        <taxon>Hypocreales</taxon>
        <taxon>Nectriaceae</taxon>
        <taxon>Fusarium</taxon>
        <taxon>Fusarium tricinctum species complex</taxon>
    </lineage>
</organism>
<dbReference type="Pfam" id="PF07470">
    <property type="entry name" value="Glyco_hydro_88"/>
    <property type="match status" value="1"/>
</dbReference>
<gene>
    <name evidence="3" type="ORF">BKA59DRAFT_533969</name>
</gene>
<dbReference type="SUPFAM" id="SSF48208">
    <property type="entry name" value="Six-hairpin glycosidases"/>
    <property type="match status" value="1"/>
</dbReference>
<dbReference type="Proteomes" id="UP000813427">
    <property type="component" value="Unassembled WGS sequence"/>
</dbReference>
<accession>A0A8K0W8R8</accession>
<keyword evidence="2" id="KW-0732">Signal</keyword>
<dbReference type="InterPro" id="IPR052043">
    <property type="entry name" value="PolySaccharide_Degr_Enz"/>
</dbReference>
<dbReference type="EMBL" id="JAGPXF010000007">
    <property type="protein sequence ID" value="KAH7236427.1"/>
    <property type="molecule type" value="Genomic_DNA"/>
</dbReference>
<dbReference type="OrthoDB" id="540611at2759"/>
<feature type="signal peptide" evidence="2">
    <location>
        <begin position="1"/>
        <end position="20"/>
    </location>
</feature>
<keyword evidence="1" id="KW-0378">Hydrolase</keyword>
<dbReference type="InterPro" id="IPR010905">
    <property type="entry name" value="Glyco_hydro_88"/>
</dbReference>
<name>A0A8K0W8R8_9HYPO</name>
<dbReference type="GO" id="GO:0005975">
    <property type="term" value="P:carbohydrate metabolic process"/>
    <property type="evidence" value="ECO:0007669"/>
    <property type="project" value="InterPro"/>
</dbReference>
<proteinExistence type="predicted"/>
<evidence type="ECO:0000313" key="4">
    <source>
        <dbReference type="Proteomes" id="UP000813427"/>
    </source>
</evidence>
<comment type="caution">
    <text evidence="3">The sequence shown here is derived from an EMBL/GenBank/DDBJ whole genome shotgun (WGS) entry which is preliminary data.</text>
</comment>
<keyword evidence="3" id="KW-0326">Glycosidase</keyword>
<dbReference type="Gene3D" id="1.50.10.10">
    <property type="match status" value="1"/>
</dbReference>
<feature type="chain" id="PRO_5035481483" evidence="2">
    <location>
        <begin position="21"/>
        <end position="392"/>
    </location>
</feature>
<dbReference type="AlphaFoldDB" id="A0A8K0W8R8"/>
<reference evidence="3" key="1">
    <citation type="journal article" date="2021" name="Nat. Commun.">
        <title>Genetic determinants of endophytism in the Arabidopsis root mycobiome.</title>
        <authorList>
            <person name="Mesny F."/>
            <person name="Miyauchi S."/>
            <person name="Thiergart T."/>
            <person name="Pickel B."/>
            <person name="Atanasova L."/>
            <person name="Karlsson M."/>
            <person name="Huettel B."/>
            <person name="Barry K.W."/>
            <person name="Haridas S."/>
            <person name="Chen C."/>
            <person name="Bauer D."/>
            <person name="Andreopoulos W."/>
            <person name="Pangilinan J."/>
            <person name="LaButti K."/>
            <person name="Riley R."/>
            <person name="Lipzen A."/>
            <person name="Clum A."/>
            <person name="Drula E."/>
            <person name="Henrissat B."/>
            <person name="Kohler A."/>
            <person name="Grigoriev I.V."/>
            <person name="Martin F.M."/>
            <person name="Hacquard S."/>
        </authorList>
    </citation>
    <scope>NUCLEOTIDE SEQUENCE</scope>
    <source>
        <strain evidence="3">MPI-SDFR-AT-0068</strain>
    </source>
</reference>